<dbReference type="InterPro" id="IPR038765">
    <property type="entry name" value="Papain-like_cys_pep_sf"/>
</dbReference>
<dbReference type="InterPro" id="IPR000668">
    <property type="entry name" value="Peptidase_C1A_C"/>
</dbReference>
<keyword evidence="2" id="KW-1133">Transmembrane helix</keyword>
<evidence type="ECO:0000313" key="5">
    <source>
        <dbReference type="Proteomes" id="UP000230066"/>
    </source>
</evidence>
<keyword evidence="2" id="KW-0472">Membrane</keyword>
<evidence type="ECO:0000256" key="2">
    <source>
        <dbReference type="SAM" id="Phobius"/>
    </source>
</evidence>
<reference evidence="4" key="1">
    <citation type="submission" date="2019-03" db="EMBL/GenBank/DDBJ databases">
        <title>Improved annotation for the trematode Fasciola hepatica.</title>
        <authorList>
            <person name="Choi Y.-J."/>
            <person name="Martin J."/>
            <person name="Mitreva M."/>
        </authorList>
    </citation>
    <scope>NUCLEOTIDE SEQUENCE [LARGE SCALE GENOMIC DNA]</scope>
</reference>
<dbReference type="AlphaFoldDB" id="A0A4E0QUT5"/>
<evidence type="ECO:0000313" key="4">
    <source>
        <dbReference type="EMBL" id="THD18773.1"/>
    </source>
</evidence>
<dbReference type="GO" id="GO:0006508">
    <property type="term" value="P:proteolysis"/>
    <property type="evidence" value="ECO:0007669"/>
    <property type="project" value="InterPro"/>
</dbReference>
<sequence>MIRETRHYLSESFVRTHSSIQSLSLSFKMIWLFAFAVILVGEVTSNYTEKSMGYIDELVHFINEQSGASWKAARPTRFKSVEHFKLHLGALAETPELRNSRRPTIKHYASVNDLPESFDARKQWPNCRSIGEIRDQSSCYSCWAFGAVEAMSDRVCIHSNGRMRPRLSALDPLSCCNYCGYGCLGGFPSMAWDFWWRSGIVTGGSVEQQFGCLPYPFPRCSHGEESRGLTPCPADLYPTPQCSKYCRSGYVKTYEKDKFYGKLISRS</sequence>
<organism evidence="4 5">
    <name type="scientific">Fasciola hepatica</name>
    <name type="common">Liver fluke</name>
    <dbReference type="NCBI Taxonomy" id="6192"/>
    <lineage>
        <taxon>Eukaryota</taxon>
        <taxon>Metazoa</taxon>
        <taxon>Spiralia</taxon>
        <taxon>Lophotrochozoa</taxon>
        <taxon>Platyhelminthes</taxon>
        <taxon>Trematoda</taxon>
        <taxon>Digenea</taxon>
        <taxon>Plagiorchiida</taxon>
        <taxon>Echinostomata</taxon>
        <taxon>Echinostomatoidea</taxon>
        <taxon>Fasciolidae</taxon>
        <taxon>Fasciola</taxon>
    </lineage>
</organism>
<protein>
    <submittedName>
        <fullName evidence="4">Cathepsin B</fullName>
    </submittedName>
</protein>
<evidence type="ECO:0000256" key="1">
    <source>
        <dbReference type="ARBA" id="ARBA00008455"/>
    </source>
</evidence>
<dbReference type="InterPro" id="IPR013128">
    <property type="entry name" value="Peptidase_C1A"/>
</dbReference>
<dbReference type="SUPFAM" id="SSF54001">
    <property type="entry name" value="Cysteine proteinases"/>
    <property type="match status" value="1"/>
</dbReference>
<dbReference type="Pfam" id="PF00112">
    <property type="entry name" value="Peptidase_C1"/>
    <property type="match status" value="1"/>
</dbReference>
<dbReference type="Proteomes" id="UP000230066">
    <property type="component" value="Unassembled WGS sequence"/>
</dbReference>
<comment type="similarity">
    <text evidence="1">Belongs to the peptidase C1 family.</text>
</comment>
<dbReference type="SMART" id="SM00645">
    <property type="entry name" value="Pept_C1"/>
    <property type="match status" value="1"/>
</dbReference>
<accession>A0A4E0QUT5</accession>
<keyword evidence="5" id="KW-1185">Reference proteome</keyword>
<dbReference type="Gene3D" id="3.90.70.10">
    <property type="entry name" value="Cysteine proteinases"/>
    <property type="match status" value="1"/>
</dbReference>
<proteinExistence type="inferred from homology"/>
<name>A0A4E0QUT5_FASHE</name>
<evidence type="ECO:0000259" key="3">
    <source>
        <dbReference type="SMART" id="SM00645"/>
    </source>
</evidence>
<dbReference type="EMBL" id="JXXN02008639">
    <property type="protein sequence ID" value="THD18773.1"/>
    <property type="molecule type" value="Genomic_DNA"/>
</dbReference>
<feature type="transmembrane region" description="Helical" evidence="2">
    <location>
        <begin position="20"/>
        <end position="41"/>
    </location>
</feature>
<comment type="caution">
    <text evidence="4">The sequence shown here is derived from an EMBL/GenBank/DDBJ whole genome shotgun (WGS) entry which is preliminary data.</text>
</comment>
<keyword evidence="2" id="KW-0812">Transmembrane</keyword>
<feature type="domain" description="Peptidase C1A papain C-terminal" evidence="3">
    <location>
        <begin position="114"/>
        <end position="267"/>
    </location>
</feature>
<dbReference type="GO" id="GO:0008234">
    <property type="term" value="F:cysteine-type peptidase activity"/>
    <property type="evidence" value="ECO:0007669"/>
    <property type="project" value="InterPro"/>
</dbReference>
<dbReference type="PANTHER" id="PTHR12411">
    <property type="entry name" value="CYSTEINE PROTEASE FAMILY C1-RELATED"/>
    <property type="match status" value="1"/>
</dbReference>
<gene>
    <name evidence="4" type="ORF">D915_010586</name>
</gene>